<sequence>MYYEIMTTKHKNTLNLNPYKEDIKQIVELMMKENSEKNYEFYNLYKEEFDVFTHSLIHKIHALKTPPVVIVNDTISFVDKTIYMKVAKPKTVIDLMKKI</sequence>
<proteinExistence type="predicted"/>
<reference evidence="1" key="1">
    <citation type="journal article" date="2020" name="Nature">
        <title>Giant virus diversity and host interactions through global metagenomics.</title>
        <authorList>
            <person name="Schulz F."/>
            <person name="Roux S."/>
            <person name="Paez-Espino D."/>
            <person name="Jungbluth S."/>
            <person name="Walsh D.A."/>
            <person name="Denef V.J."/>
            <person name="McMahon K.D."/>
            <person name="Konstantinidis K.T."/>
            <person name="Eloe-Fadrosh E.A."/>
            <person name="Kyrpides N.C."/>
            <person name="Woyke T."/>
        </authorList>
    </citation>
    <scope>NUCLEOTIDE SEQUENCE</scope>
    <source>
        <strain evidence="1">GVMAG-M-3300009159-65</strain>
    </source>
</reference>
<dbReference type="AlphaFoldDB" id="A0A6C0EW01"/>
<evidence type="ECO:0000313" key="1">
    <source>
        <dbReference type="EMBL" id="QHT32410.1"/>
    </source>
</evidence>
<dbReference type="EMBL" id="MN738938">
    <property type="protein sequence ID" value="QHT32410.1"/>
    <property type="molecule type" value="Genomic_DNA"/>
</dbReference>
<name>A0A6C0EW01_9ZZZZ</name>
<organism evidence="1">
    <name type="scientific">viral metagenome</name>
    <dbReference type="NCBI Taxonomy" id="1070528"/>
    <lineage>
        <taxon>unclassified sequences</taxon>
        <taxon>metagenomes</taxon>
        <taxon>organismal metagenomes</taxon>
    </lineage>
</organism>
<accession>A0A6C0EW01</accession>
<protein>
    <submittedName>
        <fullName evidence="1">Uncharacterized protein</fullName>
    </submittedName>
</protein>